<feature type="domain" description="DUF7149" evidence="1">
    <location>
        <begin position="7"/>
        <end position="133"/>
    </location>
</feature>
<comment type="caution">
    <text evidence="2">The sequence shown here is derived from an EMBL/GenBank/DDBJ whole genome shotgun (WGS) entry which is preliminary data.</text>
</comment>
<gene>
    <name evidence="2" type="ORF">S12H4_58840</name>
</gene>
<dbReference type="AlphaFoldDB" id="X1UWM0"/>
<protein>
    <recommendedName>
        <fullName evidence="1">DUF7149 domain-containing protein</fullName>
    </recommendedName>
</protein>
<accession>X1UWM0</accession>
<dbReference type="EMBL" id="BARW01038309">
    <property type="protein sequence ID" value="GAJ21869.1"/>
    <property type="molecule type" value="Genomic_DNA"/>
</dbReference>
<dbReference type="Pfam" id="PF23653">
    <property type="entry name" value="DUF7149"/>
    <property type="match status" value="1"/>
</dbReference>
<dbReference type="InterPro" id="IPR055573">
    <property type="entry name" value="DUF7149"/>
</dbReference>
<evidence type="ECO:0000259" key="1">
    <source>
        <dbReference type="Pfam" id="PF23653"/>
    </source>
</evidence>
<feature type="non-terminal residue" evidence="2">
    <location>
        <position position="133"/>
    </location>
</feature>
<name>X1UWM0_9ZZZZ</name>
<sequence>MILNIFKPKKAINKAWLKVKPDRKSIEIFKSNLVLLFNRINESESEEFHKNILSEFLKNTYYHPNHYINTKGRTDLVIHNGKDTKSTVGVLIETKNPGNKTEMPAKENINSKAFHELVLYYLRERITSKNLEI</sequence>
<proteinExistence type="predicted"/>
<reference evidence="2" key="1">
    <citation type="journal article" date="2014" name="Front. Microbiol.">
        <title>High frequency of phylogenetically diverse reductive dehalogenase-homologous genes in deep subseafloor sedimentary metagenomes.</title>
        <authorList>
            <person name="Kawai M."/>
            <person name="Futagami T."/>
            <person name="Toyoda A."/>
            <person name="Takaki Y."/>
            <person name="Nishi S."/>
            <person name="Hori S."/>
            <person name="Arai W."/>
            <person name="Tsubouchi T."/>
            <person name="Morono Y."/>
            <person name="Uchiyama I."/>
            <person name="Ito T."/>
            <person name="Fujiyama A."/>
            <person name="Inagaki F."/>
            <person name="Takami H."/>
        </authorList>
    </citation>
    <scope>NUCLEOTIDE SEQUENCE</scope>
    <source>
        <strain evidence="2">Expedition CK06-06</strain>
    </source>
</reference>
<evidence type="ECO:0000313" key="2">
    <source>
        <dbReference type="EMBL" id="GAJ21869.1"/>
    </source>
</evidence>
<organism evidence="2">
    <name type="scientific">marine sediment metagenome</name>
    <dbReference type="NCBI Taxonomy" id="412755"/>
    <lineage>
        <taxon>unclassified sequences</taxon>
        <taxon>metagenomes</taxon>
        <taxon>ecological metagenomes</taxon>
    </lineage>
</organism>